<dbReference type="Proteomes" id="UP000675880">
    <property type="component" value="Unassembled WGS sequence"/>
</dbReference>
<dbReference type="EMBL" id="CAJNBJ010000001">
    <property type="protein sequence ID" value="CAE6699619.1"/>
    <property type="molecule type" value="Genomic_DNA"/>
</dbReference>
<keyword evidence="2" id="KW-1185">Reference proteome</keyword>
<comment type="caution">
    <text evidence="1">The sequence shown here is derived from an EMBL/GenBank/DDBJ whole genome shotgun (WGS) entry which is preliminary data.</text>
</comment>
<organism evidence="1 2">
    <name type="scientific">Nitrospira defluvii</name>
    <dbReference type="NCBI Taxonomy" id="330214"/>
    <lineage>
        <taxon>Bacteria</taxon>
        <taxon>Pseudomonadati</taxon>
        <taxon>Nitrospirota</taxon>
        <taxon>Nitrospiria</taxon>
        <taxon>Nitrospirales</taxon>
        <taxon>Nitrospiraceae</taxon>
        <taxon>Nitrospira</taxon>
    </lineage>
</organism>
<sequence>MMRGLQTPFSGCAAALAGLYLILALFSVACVVDHADPKPAAHHHGGTVSHSGFCAWACQANPTSDAGPVALLLQPVFVAALFVERDHSVTAGGGGFHAASRAPPVQS</sequence>
<proteinExistence type="predicted"/>
<evidence type="ECO:0000313" key="2">
    <source>
        <dbReference type="Proteomes" id="UP000675880"/>
    </source>
</evidence>
<reference evidence="1 2" key="1">
    <citation type="submission" date="2021-02" db="EMBL/GenBank/DDBJ databases">
        <authorList>
            <person name="Han P."/>
        </authorList>
    </citation>
    <scope>NUCLEOTIDE SEQUENCE [LARGE SCALE GENOMIC DNA]</scope>
    <source>
        <strain evidence="1">Candidatus Nitrospira sp. ZN2</strain>
    </source>
</reference>
<dbReference type="RefSeq" id="WP_213040520.1">
    <property type="nucleotide sequence ID" value="NZ_CAJNBJ010000001.1"/>
</dbReference>
<protein>
    <submittedName>
        <fullName evidence="1">Uncharacterized protein</fullName>
    </submittedName>
</protein>
<gene>
    <name evidence="1" type="ORF">NSPZN2_10662</name>
</gene>
<name>A0ABM8QJ80_9BACT</name>
<evidence type="ECO:0000313" key="1">
    <source>
        <dbReference type="EMBL" id="CAE6699619.1"/>
    </source>
</evidence>
<dbReference type="PROSITE" id="PS51257">
    <property type="entry name" value="PROKAR_LIPOPROTEIN"/>
    <property type="match status" value="1"/>
</dbReference>
<accession>A0ABM8QJ80</accession>